<dbReference type="AlphaFoldDB" id="A0A2W1NHH7"/>
<reference evidence="8 9" key="1">
    <citation type="submission" date="2018-06" db="EMBL/GenBank/DDBJ databases">
        <title>The draft genome sequence of Crocinitomix sp. SM1701.</title>
        <authorList>
            <person name="Zhang X."/>
        </authorList>
    </citation>
    <scope>NUCLEOTIDE SEQUENCE [LARGE SCALE GENOMIC DNA]</scope>
    <source>
        <strain evidence="8 9">SM1701</strain>
    </source>
</reference>
<evidence type="ECO:0000313" key="8">
    <source>
        <dbReference type="EMBL" id="PZE18553.1"/>
    </source>
</evidence>
<keyword evidence="2" id="KW-1003">Cell membrane</keyword>
<name>A0A2W1NHH7_9FLAO</name>
<dbReference type="OrthoDB" id="9777768at2"/>
<evidence type="ECO:0000256" key="3">
    <source>
        <dbReference type="ARBA" id="ARBA00022692"/>
    </source>
</evidence>
<feature type="transmembrane region" description="Helical" evidence="6">
    <location>
        <begin position="60"/>
        <end position="80"/>
    </location>
</feature>
<dbReference type="EMBL" id="QKSB01000001">
    <property type="protein sequence ID" value="PZE18553.1"/>
    <property type="molecule type" value="Genomic_DNA"/>
</dbReference>
<dbReference type="SUPFAM" id="SSF53649">
    <property type="entry name" value="Alkaline phosphatase-like"/>
    <property type="match status" value="1"/>
</dbReference>
<dbReference type="Pfam" id="PF00884">
    <property type="entry name" value="Sulfatase"/>
    <property type="match status" value="1"/>
</dbReference>
<dbReference type="Gene3D" id="3.40.720.10">
    <property type="entry name" value="Alkaline Phosphatase, subunit A"/>
    <property type="match status" value="1"/>
</dbReference>
<organism evidence="8 9">
    <name type="scientific">Putridiphycobacter roseus</name>
    <dbReference type="NCBI Taxonomy" id="2219161"/>
    <lineage>
        <taxon>Bacteria</taxon>
        <taxon>Pseudomonadati</taxon>
        <taxon>Bacteroidota</taxon>
        <taxon>Flavobacteriia</taxon>
        <taxon>Flavobacteriales</taxon>
        <taxon>Crocinitomicaceae</taxon>
        <taxon>Putridiphycobacter</taxon>
    </lineage>
</organism>
<dbReference type="InterPro" id="IPR000917">
    <property type="entry name" value="Sulfatase_N"/>
</dbReference>
<evidence type="ECO:0000256" key="2">
    <source>
        <dbReference type="ARBA" id="ARBA00022475"/>
    </source>
</evidence>
<protein>
    <recommendedName>
        <fullName evidence="7">Sulfatase N-terminal domain-containing protein</fullName>
    </recommendedName>
</protein>
<sequence>MFKNIRLKLEHIQSHFLSLLFVFFIWAFFIRLFQTIFLSYHHSFSAVYYWWQAKGILEDISIVSIFVFFSLPIYTLFYILRPKLANSFFLILLVFYGILEGALVYYFSESLTPLTYLTFTNTGIEQVGEILKIYGFESWQLIFVFVLFFGLYFIFHWVSKKVFFKRIPRLILLLFIFGISKAFFFPSKPQQFKSDLNFSIQKNKIGLFIQSYYQEKKALSIANNTPVVKAIETYRSTHLKAHAPLFEYPFFSNDTLPNVLGNYFSKSDTAPNIVFIISESLGRIFSGVDARLGSFTPFLDSLTDHSLYWSNFIANAERTFGAIPNLMAAVPEGTKGFLNLNAAIPLHFSLPLLLKENNNYQTSFFCGAPIAFDHMQNYLMTQKFDHLFGKPNFPQNNIYQTISDSLGNEKQFNWGAEDQIVFQHYFNVLDSINPQHQPYFNLFLTTSFHEPYSFSNAAYFQKLAKARINHLVSGDKEWHLAMTKHFAAILYADYALQQFIKAYQKRPDFDRTIFVIVGDHSIKFMTKNSRLEKFHVPLLIYSPLLKQAQKFKSVASQKDVPVALQALLKYNFNRKLPDFPISNFHHLDTLVDFNTKSVDFPLMSANKLLNNYFWKDYFYAAGQLFKVNDNMVLESIDSSALLKSMSNRLSIYATLSKYTCLDNKIIPATVFEQFIKHDLLFQQTESFEFEIGIPSNNKAFLDTSHFATGLQSLNSGKSKYISFIPSFPLSGSKPIRIQVYFKIYCPDADYPTIYFNHKIAASKSGEFTLFNRHISRPENATFYESDKTGWMHYRAHFWVNPQQLSENLIETYLFMPEKRNFWIDDLKIVIEAF</sequence>
<keyword evidence="5 6" id="KW-0472">Membrane</keyword>
<feature type="domain" description="Sulfatase N-terminal" evidence="7">
    <location>
        <begin position="271"/>
        <end position="561"/>
    </location>
</feature>
<dbReference type="InterPro" id="IPR017850">
    <property type="entry name" value="Alkaline_phosphatase_core_sf"/>
</dbReference>
<evidence type="ECO:0000256" key="6">
    <source>
        <dbReference type="SAM" id="Phobius"/>
    </source>
</evidence>
<evidence type="ECO:0000259" key="7">
    <source>
        <dbReference type="Pfam" id="PF00884"/>
    </source>
</evidence>
<feature type="transmembrane region" description="Helical" evidence="6">
    <location>
        <begin position="87"/>
        <end position="107"/>
    </location>
</feature>
<comment type="caution">
    <text evidence="8">The sequence shown here is derived from an EMBL/GenBank/DDBJ whole genome shotgun (WGS) entry which is preliminary data.</text>
</comment>
<dbReference type="GO" id="GO:0005886">
    <property type="term" value="C:plasma membrane"/>
    <property type="evidence" value="ECO:0007669"/>
    <property type="project" value="UniProtKB-SubCell"/>
</dbReference>
<keyword evidence="9" id="KW-1185">Reference proteome</keyword>
<dbReference type="PANTHER" id="PTHR47371">
    <property type="entry name" value="LIPOTEICHOIC ACID SYNTHASE"/>
    <property type="match status" value="1"/>
</dbReference>
<dbReference type="InterPro" id="IPR050448">
    <property type="entry name" value="OpgB/LTA_synthase_biosynth"/>
</dbReference>
<dbReference type="Proteomes" id="UP000249248">
    <property type="component" value="Unassembled WGS sequence"/>
</dbReference>
<feature type="transmembrane region" description="Helical" evidence="6">
    <location>
        <begin position="139"/>
        <end position="158"/>
    </location>
</feature>
<keyword evidence="4 6" id="KW-1133">Transmembrane helix</keyword>
<gene>
    <name evidence="8" type="ORF">DNU06_01595</name>
</gene>
<keyword evidence="3 6" id="KW-0812">Transmembrane</keyword>
<evidence type="ECO:0000256" key="4">
    <source>
        <dbReference type="ARBA" id="ARBA00022989"/>
    </source>
</evidence>
<dbReference type="CDD" id="cd16015">
    <property type="entry name" value="LTA_synthase"/>
    <property type="match status" value="1"/>
</dbReference>
<evidence type="ECO:0000256" key="5">
    <source>
        <dbReference type="ARBA" id="ARBA00023136"/>
    </source>
</evidence>
<evidence type="ECO:0000313" key="9">
    <source>
        <dbReference type="Proteomes" id="UP000249248"/>
    </source>
</evidence>
<evidence type="ECO:0000256" key="1">
    <source>
        <dbReference type="ARBA" id="ARBA00004651"/>
    </source>
</evidence>
<proteinExistence type="predicted"/>
<feature type="transmembrane region" description="Helical" evidence="6">
    <location>
        <begin position="170"/>
        <end position="187"/>
    </location>
</feature>
<accession>A0A2W1NHH7</accession>
<comment type="subcellular location">
    <subcellularLocation>
        <location evidence="1">Cell membrane</location>
        <topology evidence="1">Multi-pass membrane protein</topology>
    </subcellularLocation>
</comment>
<dbReference type="RefSeq" id="WP_111061453.1">
    <property type="nucleotide sequence ID" value="NZ_JBHUCU010000007.1"/>
</dbReference>
<dbReference type="PANTHER" id="PTHR47371:SF3">
    <property type="entry name" value="PHOSPHOGLYCEROL TRANSFERASE I"/>
    <property type="match status" value="1"/>
</dbReference>
<feature type="transmembrane region" description="Helical" evidence="6">
    <location>
        <begin position="16"/>
        <end position="40"/>
    </location>
</feature>